<dbReference type="Pfam" id="PF02042">
    <property type="entry name" value="RWP-RK"/>
    <property type="match status" value="1"/>
</dbReference>
<feature type="domain" description="RWP-RK" evidence="6">
    <location>
        <begin position="10"/>
        <end position="95"/>
    </location>
</feature>
<dbReference type="EMBL" id="JAOPGA020001197">
    <property type="protein sequence ID" value="KAL0486026.1"/>
    <property type="molecule type" value="Genomic_DNA"/>
</dbReference>
<feature type="compositionally biased region" description="Polar residues" evidence="5">
    <location>
        <begin position="1"/>
        <end position="10"/>
    </location>
</feature>
<evidence type="ECO:0000256" key="3">
    <source>
        <dbReference type="ARBA" id="ARBA00023163"/>
    </source>
</evidence>
<dbReference type="GO" id="GO:0003677">
    <property type="term" value="F:DNA binding"/>
    <property type="evidence" value="ECO:0007669"/>
    <property type="project" value="UniProtKB-KW"/>
</dbReference>
<dbReference type="InterPro" id="IPR003035">
    <property type="entry name" value="RWP-RK_dom"/>
</dbReference>
<keyword evidence="8" id="KW-1185">Reference proteome</keyword>
<evidence type="ECO:0000313" key="8">
    <source>
        <dbReference type="Proteomes" id="UP001431209"/>
    </source>
</evidence>
<keyword evidence="1" id="KW-0805">Transcription regulation</keyword>
<evidence type="ECO:0000256" key="5">
    <source>
        <dbReference type="SAM" id="MobiDB-lite"/>
    </source>
</evidence>
<keyword evidence="4" id="KW-0539">Nucleus</keyword>
<sequence length="109" mass="12553">MTSKSITFITENPFDKKPRKKHPRLSAEKISKYLSMSQAEACHHLGVSLSTLKRRFYELNMGKWPCKKTRSKSSKSYISTIINKTMKDEKDLSELSSCCVDWLVVFSSI</sequence>
<evidence type="ECO:0000256" key="1">
    <source>
        <dbReference type="ARBA" id="ARBA00023015"/>
    </source>
</evidence>
<comment type="caution">
    <text evidence="7">The sequence shown here is derived from an EMBL/GenBank/DDBJ whole genome shotgun (WGS) entry which is preliminary data.</text>
</comment>
<organism evidence="7 8">
    <name type="scientific">Acrasis kona</name>
    <dbReference type="NCBI Taxonomy" id="1008807"/>
    <lineage>
        <taxon>Eukaryota</taxon>
        <taxon>Discoba</taxon>
        <taxon>Heterolobosea</taxon>
        <taxon>Tetramitia</taxon>
        <taxon>Eutetramitia</taxon>
        <taxon>Acrasidae</taxon>
        <taxon>Acrasis</taxon>
    </lineage>
</organism>
<dbReference type="AlphaFoldDB" id="A0AAW2Z8A5"/>
<protein>
    <recommendedName>
        <fullName evidence="6">RWP-RK domain-containing protein</fullName>
    </recommendedName>
</protein>
<evidence type="ECO:0000313" key="7">
    <source>
        <dbReference type="EMBL" id="KAL0486026.1"/>
    </source>
</evidence>
<evidence type="ECO:0000256" key="4">
    <source>
        <dbReference type="ARBA" id="ARBA00023242"/>
    </source>
</evidence>
<dbReference type="PROSITE" id="PS51519">
    <property type="entry name" value="RWP_RK"/>
    <property type="match status" value="1"/>
</dbReference>
<evidence type="ECO:0000259" key="6">
    <source>
        <dbReference type="PROSITE" id="PS51519"/>
    </source>
</evidence>
<name>A0AAW2Z8A5_9EUKA</name>
<keyword evidence="3" id="KW-0804">Transcription</keyword>
<evidence type="ECO:0000256" key="2">
    <source>
        <dbReference type="ARBA" id="ARBA00023125"/>
    </source>
</evidence>
<dbReference type="Proteomes" id="UP001431209">
    <property type="component" value="Unassembled WGS sequence"/>
</dbReference>
<reference evidence="7 8" key="1">
    <citation type="submission" date="2024-03" db="EMBL/GenBank/DDBJ databases">
        <title>The Acrasis kona genome and developmental transcriptomes reveal deep origins of eukaryotic multicellular pathways.</title>
        <authorList>
            <person name="Sheikh S."/>
            <person name="Fu C.-J."/>
            <person name="Brown M.W."/>
            <person name="Baldauf S.L."/>
        </authorList>
    </citation>
    <scope>NUCLEOTIDE SEQUENCE [LARGE SCALE GENOMIC DNA]</scope>
    <source>
        <strain evidence="7 8">ATCC MYA-3509</strain>
    </source>
</reference>
<proteinExistence type="predicted"/>
<keyword evidence="2" id="KW-0238">DNA-binding</keyword>
<feature type="region of interest" description="Disordered" evidence="5">
    <location>
        <begin position="1"/>
        <end position="24"/>
    </location>
</feature>
<gene>
    <name evidence="7" type="ORF">AKO1_012222</name>
</gene>
<accession>A0AAW2Z8A5</accession>